<reference evidence="1 2" key="3">
    <citation type="journal article" date="2022" name="Microbiol. Spectr.">
        <title>Folding features and dynamics of 3D genome architecture in plant fungal pathogens.</title>
        <authorList>
            <person name="Xia C."/>
        </authorList>
    </citation>
    <scope>NUCLEOTIDE SEQUENCE [LARGE SCALE GENOMIC DNA]</scope>
    <source>
        <strain evidence="1 2">93-210</strain>
    </source>
</reference>
<organism evidence="1 2">
    <name type="scientific">Puccinia striiformis f. sp. tritici</name>
    <dbReference type="NCBI Taxonomy" id="168172"/>
    <lineage>
        <taxon>Eukaryota</taxon>
        <taxon>Fungi</taxon>
        <taxon>Dikarya</taxon>
        <taxon>Basidiomycota</taxon>
        <taxon>Pucciniomycotina</taxon>
        <taxon>Pucciniomycetes</taxon>
        <taxon>Pucciniales</taxon>
        <taxon>Pucciniaceae</taxon>
        <taxon>Puccinia</taxon>
    </lineage>
</organism>
<comment type="caution">
    <text evidence="1">The sequence shown here is derived from an EMBL/GenBank/DDBJ whole genome shotgun (WGS) entry which is preliminary data.</text>
</comment>
<name>A0ACC0ESM7_9BASI</name>
<protein>
    <submittedName>
        <fullName evidence="1">Uncharacterized protein</fullName>
    </submittedName>
</protein>
<evidence type="ECO:0000313" key="2">
    <source>
        <dbReference type="Proteomes" id="UP001060170"/>
    </source>
</evidence>
<sequence>MFIACDRAHEEEWTGLASLPKEAYRRIGSEAGIGCGIFTTGVLIRSYVYLRLSYNNKSDEERQYEQLLIDNRGIDDSQVQNKRNNAEDVIRKRENPARSEGQR</sequence>
<accession>A0ACC0ESM7</accession>
<evidence type="ECO:0000313" key="1">
    <source>
        <dbReference type="EMBL" id="KAI7959218.1"/>
    </source>
</evidence>
<reference evidence="2" key="2">
    <citation type="journal article" date="2018" name="Mol. Plant Microbe Interact.">
        <title>Genome sequence resources for the wheat stripe rust pathogen (Puccinia striiformis f. sp. tritici) and the barley stripe rust pathogen (Puccinia striiformis f. sp. hordei).</title>
        <authorList>
            <person name="Xia C."/>
            <person name="Wang M."/>
            <person name="Yin C."/>
            <person name="Cornejo O.E."/>
            <person name="Hulbert S.H."/>
            <person name="Chen X."/>
        </authorList>
    </citation>
    <scope>NUCLEOTIDE SEQUENCE [LARGE SCALE GENOMIC DNA]</scope>
    <source>
        <strain evidence="2">93-210</strain>
    </source>
</reference>
<dbReference type="EMBL" id="CM045867">
    <property type="protein sequence ID" value="KAI7959218.1"/>
    <property type="molecule type" value="Genomic_DNA"/>
</dbReference>
<gene>
    <name evidence="1" type="ORF">MJO28_003009</name>
</gene>
<proteinExistence type="predicted"/>
<dbReference type="Proteomes" id="UP001060170">
    <property type="component" value="Chromosome 3"/>
</dbReference>
<reference evidence="2" key="1">
    <citation type="journal article" date="2018" name="BMC Genomics">
        <title>Genomic insights into host adaptation between the wheat stripe rust pathogen (Puccinia striiformis f. sp. tritici) and the barley stripe rust pathogen (Puccinia striiformis f. sp. hordei).</title>
        <authorList>
            <person name="Xia C."/>
            <person name="Wang M."/>
            <person name="Yin C."/>
            <person name="Cornejo O.E."/>
            <person name="Hulbert S.H."/>
            <person name="Chen X."/>
        </authorList>
    </citation>
    <scope>NUCLEOTIDE SEQUENCE [LARGE SCALE GENOMIC DNA]</scope>
    <source>
        <strain evidence="2">93-210</strain>
    </source>
</reference>
<keyword evidence="2" id="KW-1185">Reference proteome</keyword>